<gene>
    <name evidence="2" type="ORF">DGUA_6G018289</name>
</gene>
<feature type="region of interest" description="Disordered" evidence="1">
    <location>
        <begin position="1"/>
        <end position="35"/>
    </location>
</feature>
<keyword evidence="3" id="KW-1185">Reference proteome</keyword>
<protein>
    <submittedName>
        <fullName evidence="2">Uncharacterized protein</fullName>
    </submittedName>
</protein>
<accession>A0A3B0KI88</accession>
<evidence type="ECO:0000313" key="3">
    <source>
        <dbReference type="Proteomes" id="UP000268350"/>
    </source>
</evidence>
<dbReference type="OMA" id="VCFIEQF"/>
<evidence type="ECO:0000313" key="2">
    <source>
        <dbReference type="EMBL" id="SPP83438.1"/>
    </source>
</evidence>
<dbReference type="Proteomes" id="UP000268350">
    <property type="component" value="Unassembled WGS sequence"/>
</dbReference>
<feature type="compositionally biased region" description="Polar residues" evidence="1">
    <location>
        <begin position="1"/>
        <end position="12"/>
    </location>
</feature>
<organism evidence="2 3">
    <name type="scientific">Drosophila guanche</name>
    <name type="common">Fruit fly</name>
    <dbReference type="NCBI Taxonomy" id="7266"/>
    <lineage>
        <taxon>Eukaryota</taxon>
        <taxon>Metazoa</taxon>
        <taxon>Ecdysozoa</taxon>
        <taxon>Arthropoda</taxon>
        <taxon>Hexapoda</taxon>
        <taxon>Insecta</taxon>
        <taxon>Pterygota</taxon>
        <taxon>Neoptera</taxon>
        <taxon>Endopterygota</taxon>
        <taxon>Diptera</taxon>
        <taxon>Brachycera</taxon>
        <taxon>Muscomorpha</taxon>
        <taxon>Ephydroidea</taxon>
        <taxon>Drosophilidae</taxon>
        <taxon>Drosophila</taxon>
        <taxon>Sophophora</taxon>
    </lineage>
</organism>
<dbReference type="SUPFAM" id="SSF52047">
    <property type="entry name" value="RNI-like"/>
    <property type="match status" value="1"/>
</dbReference>
<dbReference type="STRING" id="7266.A0A3B0KI88"/>
<dbReference type="InterPro" id="IPR032675">
    <property type="entry name" value="LRR_dom_sf"/>
</dbReference>
<sequence length="452" mass="52677">MSKYTQKSTTNMPAKIKSKFTKSDSSDPTASESSMEAQELAEVQTIIKKLDVSKQVILGRVYKNVPDACNAIWKSEYNCLDLQKMELKLRGSDLQTFLQKMYADFRGAHFRCQQLQDELNILDQAGIRELPNVKRCEITWGTAMQRRTTTFPQWPFHALPALMRNLRRLEIHSPLEVCFIEGFKQLQELRFHGEVETWVLKGILASGLPLRLLHFLGSHSPDIKGISQCQQMQNLMINQSVFLANKEEIFCLPKLQILEIKKLSECKDMMKNLRHVIQEREEYLRIFRLNCSFINSAQELIPLELHRCPYMDGLELIDCNFGNQEMLSLGLPVTHKHAVFCHCSNLLDDHVLDFIQANSKLRQLVFIHCPSLTEELLSKIYKLRRHEKKSYPLKIKFKGSPDIWEAYKKNFRSFWSDRVDVLQVERFKKDYSPLQHVQFLFREPPSPGTPAK</sequence>
<dbReference type="AlphaFoldDB" id="A0A3B0KI88"/>
<dbReference type="OrthoDB" id="10257471at2759"/>
<evidence type="ECO:0000256" key="1">
    <source>
        <dbReference type="SAM" id="MobiDB-lite"/>
    </source>
</evidence>
<dbReference type="EMBL" id="OUUW01000007">
    <property type="protein sequence ID" value="SPP83438.1"/>
    <property type="molecule type" value="Genomic_DNA"/>
</dbReference>
<name>A0A3B0KI88_DROGU</name>
<dbReference type="Gene3D" id="3.80.10.10">
    <property type="entry name" value="Ribonuclease Inhibitor"/>
    <property type="match status" value="1"/>
</dbReference>
<reference evidence="3" key="1">
    <citation type="submission" date="2018-01" db="EMBL/GenBank/DDBJ databases">
        <authorList>
            <person name="Alioto T."/>
            <person name="Alioto T."/>
        </authorList>
    </citation>
    <scope>NUCLEOTIDE SEQUENCE [LARGE SCALE GENOMIC DNA]</scope>
</reference>
<proteinExistence type="predicted"/>